<dbReference type="PANTHER" id="PTHR13604:SF0">
    <property type="entry name" value="ABASIC SITE PROCESSING PROTEIN HMCES"/>
    <property type="match status" value="1"/>
</dbReference>
<gene>
    <name evidence="9" type="ORF">RDB_LOCUS72770</name>
</gene>
<name>A0A8H2XQI3_9AGAM</name>
<organism evidence="9 10">
    <name type="scientific">Rhizoctonia solani</name>
    <dbReference type="NCBI Taxonomy" id="456999"/>
    <lineage>
        <taxon>Eukaryota</taxon>
        <taxon>Fungi</taxon>
        <taxon>Dikarya</taxon>
        <taxon>Basidiomycota</taxon>
        <taxon>Agaricomycotina</taxon>
        <taxon>Agaricomycetes</taxon>
        <taxon>Cantharellales</taxon>
        <taxon>Ceratobasidiaceae</taxon>
        <taxon>Rhizoctonia</taxon>
    </lineage>
</organism>
<evidence type="ECO:0000256" key="7">
    <source>
        <dbReference type="ARBA" id="ARBA00023239"/>
    </source>
</evidence>
<dbReference type="GO" id="GO:0006508">
    <property type="term" value="P:proteolysis"/>
    <property type="evidence" value="ECO:0007669"/>
    <property type="project" value="UniProtKB-KW"/>
</dbReference>
<evidence type="ECO:0000256" key="4">
    <source>
        <dbReference type="ARBA" id="ARBA00022801"/>
    </source>
</evidence>
<dbReference type="GO" id="GO:0003697">
    <property type="term" value="F:single-stranded DNA binding"/>
    <property type="evidence" value="ECO:0007669"/>
    <property type="project" value="InterPro"/>
</dbReference>
<feature type="compositionally biased region" description="Basic residues" evidence="8">
    <location>
        <begin position="388"/>
        <end position="397"/>
    </location>
</feature>
<evidence type="ECO:0000256" key="2">
    <source>
        <dbReference type="ARBA" id="ARBA00022670"/>
    </source>
</evidence>
<dbReference type="InterPro" id="IPR003738">
    <property type="entry name" value="SRAP"/>
</dbReference>
<dbReference type="Pfam" id="PF02586">
    <property type="entry name" value="SRAP"/>
    <property type="match status" value="1"/>
</dbReference>
<feature type="compositionally biased region" description="Low complexity" evidence="8">
    <location>
        <begin position="353"/>
        <end position="366"/>
    </location>
</feature>
<dbReference type="InterPro" id="IPR036590">
    <property type="entry name" value="SRAP-like"/>
</dbReference>
<protein>
    <recommendedName>
        <fullName evidence="11">DUF159-domain-containing protein</fullName>
    </recommendedName>
</protein>
<comment type="similarity">
    <text evidence="1">Belongs to the SOS response-associated peptidase family.</text>
</comment>
<evidence type="ECO:0000313" key="10">
    <source>
        <dbReference type="Proteomes" id="UP000663841"/>
    </source>
</evidence>
<evidence type="ECO:0000313" key="9">
    <source>
        <dbReference type="EMBL" id="CAE6433880.1"/>
    </source>
</evidence>
<dbReference type="EMBL" id="CAJMWW010000086">
    <property type="protein sequence ID" value="CAE6433880.1"/>
    <property type="molecule type" value="Genomic_DNA"/>
</dbReference>
<evidence type="ECO:0000256" key="3">
    <source>
        <dbReference type="ARBA" id="ARBA00022763"/>
    </source>
</evidence>
<keyword evidence="7" id="KW-0456">Lyase</keyword>
<feature type="compositionally biased region" description="Basic and acidic residues" evidence="8">
    <location>
        <begin position="342"/>
        <end position="352"/>
    </location>
</feature>
<feature type="compositionally biased region" description="Basic and acidic residues" evidence="8">
    <location>
        <begin position="299"/>
        <end position="310"/>
    </location>
</feature>
<dbReference type="Proteomes" id="UP000663841">
    <property type="component" value="Unassembled WGS sequence"/>
</dbReference>
<keyword evidence="6" id="KW-0238">DNA-binding</keyword>
<dbReference type="GO" id="GO:0008233">
    <property type="term" value="F:peptidase activity"/>
    <property type="evidence" value="ECO:0007669"/>
    <property type="project" value="UniProtKB-KW"/>
</dbReference>
<feature type="region of interest" description="Disordered" evidence="8">
    <location>
        <begin position="271"/>
        <end position="429"/>
    </location>
</feature>
<proteinExistence type="inferred from homology"/>
<dbReference type="SUPFAM" id="SSF143081">
    <property type="entry name" value="BB1717-like"/>
    <property type="match status" value="1"/>
</dbReference>
<evidence type="ECO:0000256" key="8">
    <source>
        <dbReference type="SAM" id="MobiDB-lite"/>
    </source>
</evidence>
<evidence type="ECO:0000256" key="6">
    <source>
        <dbReference type="ARBA" id="ARBA00023125"/>
    </source>
</evidence>
<evidence type="ECO:0000256" key="5">
    <source>
        <dbReference type="ARBA" id="ARBA00023124"/>
    </source>
</evidence>
<evidence type="ECO:0008006" key="11">
    <source>
        <dbReference type="Google" id="ProtNLM"/>
    </source>
</evidence>
<dbReference type="AlphaFoldDB" id="A0A8H2XQI3"/>
<keyword evidence="4" id="KW-0378">Hydrolase</keyword>
<dbReference type="GO" id="GO:0016829">
    <property type="term" value="F:lyase activity"/>
    <property type="evidence" value="ECO:0007669"/>
    <property type="project" value="UniProtKB-KW"/>
</dbReference>
<keyword evidence="5" id="KW-0190">Covalent protein-DNA linkage</keyword>
<reference evidence="9" key="1">
    <citation type="submission" date="2021-01" db="EMBL/GenBank/DDBJ databases">
        <authorList>
            <person name="Kaushik A."/>
        </authorList>
    </citation>
    <scope>NUCLEOTIDE SEQUENCE</scope>
    <source>
        <strain evidence="9">AG3-T5</strain>
    </source>
</reference>
<evidence type="ECO:0000256" key="1">
    <source>
        <dbReference type="ARBA" id="ARBA00008136"/>
    </source>
</evidence>
<keyword evidence="3" id="KW-0227">DNA damage</keyword>
<feature type="compositionally biased region" description="Basic and acidic residues" evidence="8">
    <location>
        <begin position="318"/>
        <end position="328"/>
    </location>
</feature>
<dbReference type="PANTHER" id="PTHR13604">
    <property type="entry name" value="DC12-RELATED"/>
    <property type="match status" value="1"/>
</dbReference>
<accession>A0A8H2XQI3</accession>
<feature type="compositionally biased region" description="Acidic residues" evidence="8">
    <location>
        <begin position="329"/>
        <end position="341"/>
    </location>
</feature>
<feature type="compositionally biased region" description="Basic and acidic residues" evidence="8">
    <location>
        <begin position="275"/>
        <end position="292"/>
    </location>
</feature>
<sequence>MFLDVDRSFLWRATTSYFLTIMCGRFALHNFNMYRVRDEYPDIQPRRWDDEERFHPRYNVAPQTNVPVIMREPNGQGQQDLVVRSMRWGIQARWCDPNTFSFKNPINARSEVVLDGSAAIWRSVRGAKHCIIVCDGYYEWLKKGSSKSPRYVKHPQGHLLLMAGFYEIVKGTDPPRTTYTCTILTTEANSQLAFLHDRMPVILSGEQSLKWLDVEKGWQPEVLEELRKPYEGKLVCYEVPSGIGKVGNEDPSFVEPLAKRKGGIEAMMGRMGQKLKREQDEKSDLVSKHEPLEAMSDGLDIKEEEAKPKVEPSPSKTVKKEHPTKSEPEEIVLDDDSDVEEDTTRVKAEPKSSPKSSPAKRQAPPKGGSSPIEIDLVNSESEEEKTRVNKGRKKRKINGGSSPSSGDKELVRPGQSPSKKTITDFFKKK</sequence>
<keyword evidence="2" id="KW-0645">Protease</keyword>
<comment type="caution">
    <text evidence="9">The sequence shown here is derived from an EMBL/GenBank/DDBJ whole genome shotgun (WGS) entry which is preliminary data.</text>
</comment>
<dbReference type="GO" id="GO:0106300">
    <property type="term" value="P:protein-DNA covalent cross-linking repair"/>
    <property type="evidence" value="ECO:0007669"/>
    <property type="project" value="InterPro"/>
</dbReference>
<dbReference type="Gene3D" id="3.90.1680.10">
    <property type="entry name" value="SOS response associated peptidase-like"/>
    <property type="match status" value="1"/>
</dbReference>